<dbReference type="InterPro" id="IPR052985">
    <property type="entry name" value="CoA-trans_III_biosynth/detox"/>
</dbReference>
<reference evidence="2 3" key="1">
    <citation type="submission" date="2020-03" db="EMBL/GenBank/DDBJ databases">
        <title>Genomic Encyclopedia of Type Strains, Phase IV (KMG-IV): sequencing the most valuable type-strain genomes for metagenomic binning, comparative biology and taxonomic classification.</title>
        <authorList>
            <person name="Goeker M."/>
        </authorList>
    </citation>
    <scope>NUCLEOTIDE SEQUENCE [LARGE SCALE GENOMIC DNA]</scope>
    <source>
        <strain evidence="2 3">DSM 19867</strain>
    </source>
</reference>
<dbReference type="Gene3D" id="3.40.50.10540">
    <property type="entry name" value="Crotonobetainyl-coa:carnitine coa-transferase, domain 1"/>
    <property type="match status" value="2"/>
</dbReference>
<evidence type="ECO:0000313" key="2">
    <source>
        <dbReference type="EMBL" id="NIK86818.1"/>
    </source>
</evidence>
<dbReference type="EMBL" id="JAASRM010000001">
    <property type="protein sequence ID" value="NIK86818.1"/>
    <property type="molecule type" value="Genomic_DNA"/>
</dbReference>
<evidence type="ECO:0000313" key="3">
    <source>
        <dbReference type="Proteomes" id="UP000570514"/>
    </source>
</evidence>
<dbReference type="PANTHER" id="PTHR48229:SF1">
    <property type="entry name" value="ALPHA METHYLACYL-COA RACEMASE-RELATED"/>
    <property type="match status" value="1"/>
</dbReference>
<keyword evidence="3" id="KW-1185">Reference proteome</keyword>
<dbReference type="Proteomes" id="UP000570514">
    <property type="component" value="Unassembled WGS sequence"/>
</dbReference>
<dbReference type="AlphaFoldDB" id="A0A846MTJ0"/>
<gene>
    <name evidence="2" type="ORF">FHS83_000136</name>
</gene>
<dbReference type="InterPro" id="IPR003673">
    <property type="entry name" value="CoA-Trfase_fam_III"/>
</dbReference>
<dbReference type="InterPro" id="IPR023606">
    <property type="entry name" value="CoA-Trfase_III_dom_1_sf"/>
</dbReference>
<dbReference type="PANTHER" id="PTHR48229">
    <property type="entry name" value="CAIB/BAIF FAMILY ENZYME (AFU_ORTHOLOGUE AFUA_1G05360)-RELATED"/>
    <property type="match status" value="1"/>
</dbReference>
<evidence type="ECO:0000256" key="1">
    <source>
        <dbReference type="SAM" id="MobiDB-lite"/>
    </source>
</evidence>
<organism evidence="2 3">
    <name type="scientific">Rhizomicrobium palustre</name>
    <dbReference type="NCBI Taxonomy" id="189966"/>
    <lineage>
        <taxon>Bacteria</taxon>
        <taxon>Pseudomonadati</taxon>
        <taxon>Pseudomonadota</taxon>
        <taxon>Alphaproteobacteria</taxon>
        <taxon>Micropepsales</taxon>
        <taxon>Micropepsaceae</taxon>
        <taxon>Rhizomicrobium</taxon>
    </lineage>
</organism>
<proteinExistence type="predicted"/>
<dbReference type="Pfam" id="PF02515">
    <property type="entry name" value="CoA_transf_3"/>
    <property type="match status" value="2"/>
</dbReference>
<name>A0A846MTJ0_9PROT</name>
<feature type="compositionally biased region" description="Basic and acidic residues" evidence="1">
    <location>
        <begin position="375"/>
        <end position="390"/>
    </location>
</feature>
<dbReference type="Gene3D" id="3.30.1540.10">
    <property type="entry name" value="formyl-coa transferase, domain 3"/>
    <property type="match status" value="1"/>
</dbReference>
<comment type="caution">
    <text evidence="2">The sequence shown here is derived from an EMBL/GenBank/DDBJ whole genome shotgun (WGS) entry which is preliminary data.</text>
</comment>
<accession>A0A846MTJ0</accession>
<dbReference type="InterPro" id="IPR044855">
    <property type="entry name" value="CoA-Trfase_III_dom3_sf"/>
</dbReference>
<feature type="region of interest" description="Disordered" evidence="1">
    <location>
        <begin position="364"/>
        <end position="390"/>
    </location>
</feature>
<sequence>MEAKQSNTRVLHALSELIEPLGLSVADTGGCIEIFGADPLFPSAVRLGEAFSIAAMAQAVGAAAIWRERTGEGQNLCVDIRQAAHSIVPEFTFHPTINGHSYPNWMGNMHPFGVFPFRTADGRWVYPSGVYPHQHFAWSNFFNCGLSHANIAAAIAKWNAAELEDTANAKGHTLCIARSAEEWLAHPQGRYLANEPVIVVRKIGEGPLVPLAPAKRPLEGIRVLSLTHAIAGPVVGRTLAEQGADVLCVNRPNDFEHAWVYDDANVGARSTFLDLNDPEQNRTCKALAQTADVFVDSYRGRKMAEFGLSPAELAALRPGIIVVSVRCYGWDGPWFDRGGFDMLGSAASGLAMLEGVSGMPALPPTVAGHLRRPRPREVSGPRIGRDNDDPYRQLLRLNGMGELNAGKTRHLHIGQQNVGSQRAHHRQRVFAVTCPANDMEIVFKSEQGGDGSKHQRLVFGDDDADLRAHAGTLATRVVPDSDWMTNAPPAATSRCRIPVKPFPSTIAVPEPSSITIRVHSRA</sequence>
<dbReference type="GO" id="GO:0003824">
    <property type="term" value="F:catalytic activity"/>
    <property type="evidence" value="ECO:0007669"/>
    <property type="project" value="InterPro"/>
</dbReference>
<protein>
    <submittedName>
        <fullName evidence="2">Uncharacterized protein</fullName>
    </submittedName>
</protein>
<dbReference type="SUPFAM" id="SSF89796">
    <property type="entry name" value="CoA-transferase family III (CaiB/BaiF)"/>
    <property type="match status" value="2"/>
</dbReference>